<organism evidence="2 3">
    <name type="scientific">Fundidesulfovibrio magnetotacticus</name>
    <dbReference type="NCBI Taxonomy" id="2730080"/>
    <lineage>
        <taxon>Bacteria</taxon>
        <taxon>Pseudomonadati</taxon>
        <taxon>Thermodesulfobacteriota</taxon>
        <taxon>Desulfovibrionia</taxon>
        <taxon>Desulfovibrionales</taxon>
        <taxon>Desulfovibrionaceae</taxon>
        <taxon>Fundidesulfovibrio</taxon>
    </lineage>
</organism>
<dbReference type="RefSeq" id="WP_173084380.1">
    <property type="nucleotide sequence ID" value="NZ_BLTE01000009.1"/>
</dbReference>
<dbReference type="AlphaFoldDB" id="A0A6V8LP88"/>
<evidence type="ECO:0000256" key="1">
    <source>
        <dbReference type="SAM" id="SignalP"/>
    </source>
</evidence>
<keyword evidence="1" id="KW-0732">Signal</keyword>
<accession>A0A6V8LP88</accession>
<proteinExistence type="predicted"/>
<reference evidence="2 3" key="2">
    <citation type="submission" date="2020-05" db="EMBL/GenBank/DDBJ databases">
        <title>Draft genome sequence of Desulfovibrio sp. strainFSS-1.</title>
        <authorList>
            <person name="Shimoshige H."/>
            <person name="Kobayashi H."/>
            <person name="Maekawa T."/>
        </authorList>
    </citation>
    <scope>NUCLEOTIDE SEQUENCE [LARGE SCALE GENOMIC DNA]</scope>
    <source>
        <strain evidence="2 3">SIID29052-01</strain>
    </source>
</reference>
<dbReference type="Proteomes" id="UP000494245">
    <property type="component" value="Unassembled WGS sequence"/>
</dbReference>
<reference evidence="2 3" key="1">
    <citation type="submission" date="2020-04" db="EMBL/GenBank/DDBJ databases">
        <authorList>
            <consortium name="Desulfovibrio sp. FSS-1 genome sequencing consortium"/>
            <person name="Shimoshige H."/>
            <person name="Kobayashi H."/>
            <person name="Maekawa T."/>
        </authorList>
    </citation>
    <scope>NUCLEOTIDE SEQUENCE [LARGE SCALE GENOMIC DNA]</scope>
    <source>
        <strain evidence="2 3">SIID29052-01</strain>
    </source>
</reference>
<evidence type="ECO:0000313" key="2">
    <source>
        <dbReference type="EMBL" id="GFK94373.1"/>
    </source>
</evidence>
<protein>
    <submittedName>
        <fullName evidence="2">Uncharacterized protein</fullName>
    </submittedName>
</protein>
<gene>
    <name evidence="2" type="ORF">NNJEOMEG_02217</name>
</gene>
<sequence>MPPALRLLAPLALLAFLALPALAQSPQAKAQRDAQDLTPFTPPEAFLTGAFLADEMQPAYLFASVREFAQSLKCPTAWLIEKSEKERIARPAAPEAPAEYSLWLEADCPDGVAYFVFTDQSAMTPAQWIAWRKRFHGSKAEGSYGQTKGQLEKAQADGMRVGGELRFIVKGGELLVGKTPEAVLVGELAVKPGYDLQKGQKAAP</sequence>
<feature type="chain" id="PRO_5028934043" evidence="1">
    <location>
        <begin position="24"/>
        <end position="204"/>
    </location>
</feature>
<comment type="caution">
    <text evidence="2">The sequence shown here is derived from an EMBL/GenBank/DDBJ whole genome shotgun (WGS) entry which is preliminary data.</text>
</comment>
<dbReference type="EMBL" id="BLTE01000009">
    <property type="protein sequence ID" value="GFK94373.1"/>
    <property type="molecule type" value="Genomic_DNA"/>
</dbReference>
<evidence type="ECO:0000313" key="3">
    <source>
        <dbReference type="Proteomes" id="UP000494245"/>
    </source>
</evidence>
<keyword evidence="3" id="KW-1185">Reference proteome</keyword>
<name>A0A6V8LP88_9BACT</name>
<feature type="signal peptide" evidence="1">
    <location>
        <begin position="1"/>
        <end position="23"/>
    </location>
</feature>